<dbReference type="PANTHER" id="PTHR43155">
    <property type="entry name" value="CYCLIC DI-GMP PHOSPHODIESTERASE PA4108-RELATED"/>
    <property type="match status" value="1"/>
</dbReference>
<dbReference type="PROSITE" id="PS51832">
    <property type="entry name" value="HD_GYP"/>
    <property type="match status" value="1"/>
</dbReference>
<protein>
    <submittedName>
        <fullName evidence="4">HD domain-containing phosphohydrolase</fullName>
    </submittedName>
</protein>
<dbReference type="InterPro" id="IPR037522">
    <property type="entry name" value="HD_GYP_dom"/>
</dbReference>
<gene>
    <name evidence="4" type="ORF">P4T90_24475</name>
</gene>
<feature type="transmembrane region" description="Helical" evidence="1">
    <location>
        <begin position="32"/>
        <end position="50"/>
    </location>
</feature>
<dbReference type="Proteomes" id="UP001341444">
    <property type="component" value="Unassembled WGS sequence"/>
</dbReference>
<dbReference type="RefSeq" id="WP_066262853.1">
    <property type="nucleotide sequence ID" value="NZ_JARMAB010000077.1"/>
</dbReference>
<evidence type="ECO:0000259" key="3">
    <source>
        <dbReference type="PROSITE" id="PS51832"/>
    </source>
</evidence>
<dbReference type="Gene3D" id="1.10.3210.10">
    <property type="entry name" value="Hypothetical protein af1432"/>
    <property type="match status" value="1"/>
</dbReference>
<evidence type="ECO:0000259" key="2">
    <source>
        <dbReference type="PROSITE" id="PS51831"/>
    </source>
</evidence>
<keyword evidence="1" id="KW-0812">Transmembrane</keyword>
<dbReference type="EMBL" id="JARMAB010000077">
    <property type="protein sequence ID" value="MED1206158.1"/>
    <property type="molecule type" value="Genomic_DNA"/>
</dbReference>
<feature type="transmembrane region" description="Helical" evidence="1">
    <location>
        <begin position="12"/>
        <end position="27"/>
    </location>
</feature>
<dbReference type="InterPro" id="IPR003607">
    <property type="entry name" value="HD/PDEase_dom"/>
</dbReference>
<dbReference type="PANTHER" id="PTHR43155:SF2">
    <property type="entry name" value="CYCLIC DI-GMP PHOSPHODIESTERASE PA4108"/>
    <property type="match status" value="1"/>
</dbReference>
<dbReference type="SMART" id="SM00471">
    <property type="entry name" value="HDc"/>
    <property type="match status" value="1"/>
</dbReference>
<dbReference type="SUPFAM" id="SSF109604">
    <property type="entry name" value="HD-domain/PDEase-like"/>
    <property type="match status" value="1"/>
</dbReference>
<keyword evidence="1" id="KW-0472">Membrane</keyword>
<accession>A0ABU6MRB3</accession>
<dbReference type="Pfam" id="PF13487">
    <property type="entry name" value="HD_5"/>
    <property type="match status" value="1"/>
</dbReference>
<dbReference type="CDD" id="cd00077">
    <property type="entry name" value="HDc"/>
    <property type="match status" value="1"/>
</dbReference>
<dbReference type="PROSITE" id="PS51831">
    <property type="entry name" value="HD"/>
    <property type="match status" value="1"/>
</dbReference>
<feature type="domain" description="HD-GYP" evidence="3">
    <location>
        <begin position="83"/>
        <end position="280"/>
    </location>
</feature>
<feature type="transmembrane region" description="Helical" evidence="1">
    <location>
        <begin position="56"/>
        <end position="77"/>
    </location>
</feature>
<reference evidence="4 5" key="1">
    <citation type="submission" date="2023-03" db="EMBL/GenBank/DDBJ databases">
        <title>Bacillus Genome Sequencing.</title>
        <authorList>
            <person name="Dunlap C."/>
        </authorList>
    </citation>
    <scope>NUCLEOTIDE SEQUENCE [LARGE SCALE GENOMIC DNA]</scope>
    <source>
        <strain evidence="4 5">B-23453</strain>
    </source>
</reference>
<feature type="domain" description="HD" evidence="2">
    <location>
        <begin position="105"/>
        <end position="229"/>
    </location>
</feature>
<dbReference type="InterPro" id="IPR006674">
    <property type="entry name" value="HD_domain"/>
</dbReference>
<evidence type="ECO:0000256" key="1">
    <source>
        <dbReference type="SAM" id="Phobius"/>
    </source>
</evidence>
<dbReference type="InterPro" id="IPR006675">
    <property type="entry name" value="HDIG_dom"/>
</dbReference>
<comment type="caution">
    <text evidence="4">The sequence shown here is derived from an EMBL/GenBank/DDBJ whole genome shotgun (WGS) entry which is preliminary data.</text>
</comment>
<name>A0ABU6MRB3_9BACI</name>
<keyword evidence="5" id="KW-1185">Reference proteome</keyword>
<organism evidence="4 5">
    <name type="scientific">Heyndrickxia acidicola</name>
    <dbReference type="NCBI Taxonomy" id="209389"/>
    <lineage>
        <taxon>Bacteria</taxon>
        <taxon>Bacillati</taxon>
        <taxon>Bacillota</taxon>
        <taxon>Bacilli</taxon>
        <taxon>Bacillales</taxon>
        <taxon>Bacillaceae</taxon>
        <taxon>Heyndrickxia</taxon>
    </lineage>
</organism>
<proteinExistence type="predicted"/>
<evidence type="ECO:0000313" key="5">
    <source>
        <dbReference type="Proteomes" id="UP001341444"/>
    </source>
</evidence>
<evidence type="ECO:0000313" key="4">
    <source>
        <dbReference type="EMBL" id="MED1206158.1"/>
    </source>
</evidence>
<keyword evidence="1" id="KW-1133">Transmembrane helix</keyword>
<sequence length="298" mass="34200">MNNFFLQHENFFILYVLSTIFLGIGFYKKPTWFLIFFTLIIVICRFYPLLDSSYSLVTFFIFLLTYLLITFITVGLVTNIQKVKQDNLELVTALSNALDSRDSYTMNHSENVAKYAVETANKMRLPKAICNNIQIGALLHDIGKIGISERILTKPDQLTNEEYNYIKSHPTIGFEMLKHVSSFKDNGILDIILFHHERYDGKGYPLQIKGDQIPLAARIVAVADTFDAMTSKRVYRNDLDLQDALNEIRNNKGTQFDPEIVDVFLSLFEKENNTKNFSGDLNLQRVFHPLQTDNSSVG</sequence>
<dbReference type="NCBIfam" id="TIGR00277">
    <property type="entry name" value="HDIG"/>
    <property type="match status" value="1"/>
</dbReference>